<dbReference type="EMBL" id="JARZFX010000001">
    <property type="protein sequence ID" value="MEC5422376.1"/>
    <property type="molecule type" value="Genomic_DNA"/>
</dbReference>
<evidence type="ECO:0000313" key="3">
    <source>
        <dbReference type="Proteomes" id="UP001335737"/>
    </source>
</evidence>
<keyword evidence="1" id="KW-0175">Coiled coil</keyword>
<dbReference type="RefSeq" id="WP_327605943.1">
    <property type="nucleotide sequence ID" value="NZ_JARZFX010000001.1"/>
</dbReference>
<keyword evidence="3" id="KW-1185">Reference proteome</keyword>
<proteinExistence type="predicted"/>
<reference evidence="2 3" key="1">
    <citation type="journal article" date="2024" name="Int. J. Syst. Evol. Microbiol.">
        <title>Virgibacillus tibetensis sp. nov., isolated from salt lake on the Tibetan Plateau of China.</title>
        <authorList>
            <person name="Phurbu D."/>
            <person name="Liu Z.-X."/>
            <person name="Wang R."/>
            <person name="Zheng Y.-Y."/>
            <person name="Liu H.-C."/>
            <person name="Zhou Y.-G."/>
            <person name="Yu Y.-J."/>
            <person name="Li A.-H."/>
        </authorList>
    </citation>
    <scope>NUCLEOTIDE SEQUENCE [LARGE SCALE GENOMIC DNA]</scope>
    <source>
        <strain evidence="2 3">C22-A2</strain>
    </source>
</reference>
<gene>
    <name evidence="2" type="ORF">QGM71_02580</name>
</gene>
<evidence type="ECO:0000313" key="2">
    <source>
        <dbReference type="EMBL" id="MEC5422376.1"/>
    </source>
</evidence>
<evidence type="ECO:0000256" key="1">
    <source>
        <dbReference type="SAM" id="Coils"/>
    </source>
</evidence>
<protein>
    <submittedName>
        <fullName evidence="2">Uncharacterized protein</fullName>
    </submittedName>
</protein>
<comment type="caution">
    <text evidence="2">The sequence shown here is derived from an EMBL/GenBank/DDBJ whole genome shotgun (WGS) entry which is preliminary data.</text>
</comment>
<sequence length="120" mass="14300">MSERMEEIAFDIRNSIPEIIEVLQQKEGLAERVEELEKENERLKKGWRKEEKNHNTDKGFIYELYEKGKKKDIENKRYKQALEFYADKKNYDIYYDHSGVIGDDEGKKARQALKGDPNVK</sequence>
<organism evidence="2 3">
    <name type="scientific">Virgibacillus tibetensis</name>
    <dbReference type="NCBI Taxonomy" id="3042313"/>
    <lineage>
        <taxon>Bacteria</taxon>
        <taxon>Bacillati</taxon>
        <taxon>Bacillota</taxon>
        <taxon>Bacilli</taxon>
        <taxon>Bacillales</taxon>
        <taxon>Bacillaceae</taxon>
        <taxon>Virgibacillus</taxon>
    </lineage>
</organism>
<feature type="coiled-coil region" evidence="1">
    <location>
        <begin position="19"/>
        <end position="53"/>
    </location>
</feature>
<accession>A0ABU6KAL4</accession>
<name>A0ABU6KAL4_9BACI</name>
<dbReference type="Proteomes" id="UP001335737">
    <property type="component" value="Unassembled WGS sequence"/>
</dbReference>